<dbReference type="PANTHER" id="PTHR46401:SF2">
    <property type="entry name" value="GLYCOSYLTRANSFERASE WBBK-RELATED"/>
    <property type="match status" value="1"/>
</dbReference>
<dbReference type="Pfam" id="PF13692">
    <property type="entry name" value="Glyco_trans_1_4"/>
    <property type="match status" value="1"/>
</dbReference>
<dbReference type="Gene3D" id="3.40.50.2000">
    <property type="entry name" value="Glycogen Phosphorylase B"/>
    <property type="match status" value="5"/>
</dbReference>
<keyword evidence="1" id="KW-0808">Transferase</keyword>
<dbReference type="SUPFAM" id="SSF53756">
    <property type="entry name" value="UDP-Glycosyltransferase/glycogen phosphorylase"/>
    <property type="match status" value="3"/>
</dbReference>
<sequence length="1233" mass="137603">MNKNMRILFDLQSCQTESRLRGIGRYSLALMQALLAQTKDHEVWILLNRQLPAVEELRFLFKDQVPQDQIFVFDVPSKCSWGATDNMWRLSVAELIREQVIRRIDPDLIHISSLFEGLYSEDAVTSISRLDTNILTAVTLYDLIPLISPEKYLPEQQHRSGYIEKVDFLKHADLLLSISSYSRQEAIDNLGISPDRIVNISSAQHNQFTPLVDGNMQTAQQCIGRYGVNRPYILYNGAFDERKNIASLIEAFALLPANLRKQYQLVLSGKVFPQHQAKLERLAKKLDVLPQLVFTNHVSDSDLLCFFQLATVFVFPSLHEGFGLPALEAMACGIPTIGSNWTSIPEVIGREDALFDPKDIQSIASKLEQVLSNEEFRQELAAYGLQKSAEFGWGRSAQVALQAFEDLYAARKNTQRSILDISWTQQQAQFDLEYQELLSQIAAIPAGVNSPTQKDLIATAACMAANQSRLELIARARVLPEVLHWRVEGPFESTYSLALLNRETARALRDLGHTVALHSTEGPGDFLPDAKFLEANPDLNALYSNSLNFSDLDADISSRNLYPPRVADMSARMNMLHHYAWEESGFPAAWVDDFNQYLQGMTCLSSHVQKVMIDNGVNIPMAVSGCGVDHWERVVADPTYRVNAKSFRFLHVSSCFPRKGADVLLSAYGKAFSKADDVTLIIKTFANPHNQIKEWLALAKQANPQFPDVQIIEGDLTDAQLKALYQHCQALVAPSYAEGFGLPLAEAMLSNLAVITTGWGGQLDFCNPQTAHLIDFNFELADTHFQLFDSVWAKPKVDHLALLMNQVYKESLEERLERAAVARKLLLEQFTWKAVAQRLVEAAQQFSPIKKRNAPKIGWVTTWNAQCGIASYSEALLQELSSDAVIFAPTLNYRVPSAQEDGRYQVIRCWEAGDQGKPLAPLAQALKDYPVDVLVIQFQYSFFEVEELGRFLDEQLKGGRKIILMMHSTTDPIEVLPHQRLHKIVKILKRCDRILVHAPGDLNRLKDLGLVSNVALFPHGIPEAPRQPKTSHISPSNEGEQNRVIQIASYGFFLPHKGLLELIEAIAILRQQGINACLHMVNAAYPSSVSADLIALAKKKISELGLKPFVTITSNFLEDAESLRLLAKADLLVFPYQVTGESASGAVRTGLASGAPIVVTPLSIFDDVRSAVTVLPGIAPQDIARGIALFFENASIDPQAEAARQAQALGWSNDHRYRQIGPRLYRMIQALSA</sequence>
<name>A0AAC9NI22_9BURK</name>
<organism evidence="4 5">
    <name type="scientific">Polynucleobacter asymbioticus</name>
    <dbReference type="NCBI Taxonomy" id="576611"/>
    <lineage>
        <taxon>Bacteria</taxon>
        <taxon>Pseudomonadati</taxon>
        <taxon>Pseudomonadota</taxon>
        <taxon>Betaproteobacteria</taxon>
        <taxon>Burkholderiales</taxon>
        <taxon>Burkholderiaceae</taxon>
        <taxon>Polynucleobacter</taxon>
    </lineage>
</organism>
<evidence type="ECO:0008006" key="6">
    <source>
        <dbReference type="Google" id="ProtNLM"/>
    </source>
</evidence>
<gene>
    <name evidence="4" type="ORF">AOC25_01835</name>
</gene>
<dbReference type="PANTHER" id="PTHR46401">
    <property type="entry name" value="GLYCOSYLTRANSFERASE WBBK-RELATED"/>
    <property type="match status" value="1"/>
</dbReference>
<evidence type="ECO:0000259" key="2">
    <source>
        <dbReference type="Pfam" id="PF00534"/>
    </source>
</evidence>
<dbReference type="Proteomes" id="UP000182060">
    <property type="component" value="Chromosome"/>
</dbReference>
<dbReference type="Pfam" id="PF13439">
    <property type="entry name" value="Glyco_transf_4"/>
    <property type="match status" value="1"/>
</dbReference>
<dbReference type="InterPro" id="IPR001296">
    <property type="entry name" value="Glyco_trans_1"/>
</dbReference>
<accession>A0AAC9NI22</accession>
<proteinExistence type="predicted"/>
<protein>
    <recommendedName>
        <fullName evidence="6">Glycosyl transferase, group 1</fullName>
    </recommendedName>
</protein>
<evidence type="ECO:0000313" key="4">
    <source>
        <dbReference type="EMBL" id="APC00447.1"/>
    </source>
</evidence>
<evidence type="ECO:0000256" key="1">
    <source>
        <dbReference type="ARBA" id="ARBA00022679"/>
    </source>
</evidence>
<evidence type="ECO:0000259" key="3">
    <source>
        <dbReference type="Pfam" id="PF13439"/>
    </source>
</evidence>
<dbReference type="CDD" id="cd03801">
    <property type="entry name" value="GT4_PimA-like"/>
    <property type="match status" value="1"/>
</dbReference>
<feature type="domain" description="Glycosyl transferase family 1" evidence="2">
    <location>
        <begin position="642"/>
        <end position="765"/>
    </location>
</feature>
<dbReference type="InterPro" id="IPR028098">
    <property type="entry name" value="Glyco_trans_4-like_N"/>
</dbReference>
<dbReference type="EMBL" id="CP015017">
    <property type="protein sequence ID" value="APC00447.1"/>
    <property type="molecule type" value="Genomic_DNA"/>
</dbReference>
<evidence type="ECO:0000313" key="5">
    <source>
        <dbReference type="Proteomes" id="UP000182060"/>
    </source>
</evidence>
<dbReference type="RefSeq" id="WP_081354803.1">
    <property type="nucleotide sequence ID" value="NZ_CP015016.1"/>
</dbReference>
<reference evidence="4" key="1">
    <citation type="journal article" date="2017" name="Appl. Environ. Microbiol.">
        <title>Microdiversification of a pelagic Polynucleobacter species is mainly driven by acquisition of genomic islands from a partially interspecific gene pool.</title>
        <authorList>
            <person name="Hoetzinger M."/>
            <person name="Hahn M.W."/>
            <person name="Jezberova J."/>
            <person name="Schmidt J."/>
            <person name="Koll U."/>
        </authorList>
    </citation>
    <scope>NUCLEOTIDE SEQUENCE</scope>
    <source>
        <strain evidence="4">MWH-RechtKol4</strain>
    </source>
</reference>
<dbReference type="Pfam" id="PF00534">
    <property type="entry name" value="Glycos_transf_1"/>
    <property type="match status" value="2"/>
</dbReference>
<feature type="domain" description="Glycosyl transferase family 1" evidence="2">
    <location>
        <begin position="229"/>
        <end position="384"/>
    </location>
</feature>
<dbReference type="CDD" id="cd03809">
    <property type="entry name" value="GT4_MtfB-like"/>
    <property type="match status" value="1"/>
</dbReference>
<feature type="domain" description="Glycosyltransferase subfamily 4-like N-terminal" evidence="3">
    <location>
        <begin position="22"/>
        <end position="198"/>
    </location>
</feature>
<dbReference type="AlphaFoldDB" id="A0AAC9NI22"/>
<dbReference type="GO" id="GO:0016757">
    <property type="term" value="F:glycosyltransferase activity"/>
    <property type="evidence" value="ECO:0007669"/>
    <property type="project" value="InterPro"/>
</dbReference>